<gene>
    <name evidence="2" type="ORF">DID88_007685</name>
</gene>
<evidence type="ECO:0000313" key="3">
    <source>
        <dbReference type="Proteomes" id="UP000249056"/>
    </source>
</evidence>
<protein>
    <submittedName>
        <fullName evidence="2">Uncharacterized protein</fullName>
    </submittedName>
</protein>
<feature type="region of interest" description="Disordered" evidence="1">
    <location>
        <begin position="77"/>
        <end position="137"/>
    </location>
</feature>
<organism evidence="2 3">
    <name type="scientific">Monilinia fructigena</name>
    <dbReference type="NCBI Taxonomy" id="38457"/>
    <lineage>
        <taxon>Eukaryota</taxon>
        <taxon>Fungi</taxon>
        <taxon>Dikarya</taxon>
        <taxon>Ascomycota</taxon>
        <taxon>Pezizomycotina</taxon>
        <taxon>Leotiomycetes</taxon>
        <taxon>Helotiales</taxon>
        <taxon>Sclerotiniaceae</taxon>
        <taxon>Monilinia</taxon>
    </lineage>
</organism>
<keyword evidence="3" id="KW-1185">Reference proteome</keyword>
<reference evidence="2 3" key="1">
    <citation type="submission" date="2018-06" db="EMBL/GenBank/DDBJ databases">
        <title>Genome Sequence of the Brown Rot Fungal Pathogen Monilinia fructigena.</title>
        <authorList>
            <person name="Landi L."/>
            <person name="De Miccolis Angelini R.M."/>
            <person name="Pollastro S."/>
            <person name="Abate D."/>
            <person name="Faretra F."/>
            <person name="Romanazzi G."/>
        </authorList>
    </citation>
    <scope>NUCLEOTIDE SEQUENCE [LARGE SCALE GENOMIC DNA]</scope>
    <source>
        <strain evidence="2 3">Mfrg269</strain>
    </source>
</reference>
<comment type="caution">
    <text evidence="2">The sequence shown here is derived from an EMBL/GenBank/DDBJ whole genome shotgun (WGS) entry which is preliminary data.</text>
</comment>
<feature type="compositionally biased region" description="Polar residues" evidence="1">
    <location>
        <begin position="77"/>
        <end position="97"/>
    </location>
</feature>
<evidence type="ECO:0000256" key="1">
    <source>
        <dbReference type="SAM" id="MobiDB-lite"/>
    </source>
</evidence>
<evidence type="ECO:0000313" key="2">
    <source>
        <dbReference type="EMBL" id="RAL66903.1"/>
    </source>
</evidence>
<sequence>MEDIDRDPRVSAAYTARLDQTLQDLQERVKEQRSLARKIHAFNTFITTHLAPKLAAEELGGPIVGQLQSITPQTLTAGFTTQGKPKTSRLNSTPDPTTRQRRIDESGPCSCFFPSETGGENEEPSAPKLPRNETQAAATELRALTEQLLNALFEAETEGKWIGRRVRDAREGQRGR</sequence>
<accession>A0A395J5F4</accession>
<name>A0A395J5F4_9HELO</name>
<dbReference type="Proteomes" id="UP000249056">
    <property type="component" value="Unassembled WGS sequence"/>
</dbReference>
<dbReference type="AlphaFoldDB" id="A0A395J5F4"/>
<proteinExistence type="predicted"/>
<dbReference type="OrthoDB" id="9445768at2759"/>
<dbReference type="EMBL" id="QKRW01000005">
    <property type="protein sequence ID" value="RAL66903.1"/>
    <property type="molecule type" value="Genomic_DNA"/>
</dbReference>